<protein>
    <submittedName>
        <fullName evidence="1">Uncharacterized protein</fullName>
    </submittedName>
</protein>
<dbReference type="EMBL" id="JAACXV010016613">
    <property type="protein sequence ID" value="KAF7264589.1"/>
    <property type="molecule type" value="Genomic_DNA"/>
</dbReference>
<reference evidence="1" key="1">
    <citation type="submission" date="2020-08" db="EMBL/GenBank/DDBJ databases">
        <title>Genome sequencing and assembly of the red palm weevil Rhynchophorus ferrugineus.</title>
        <authorList>
            <person name="Dias G.B."/>
            <person name="Bergman C.M."/>
            <person name="Manee M."/>
        </authorList>
    </citation>
    <scope>NUCLEOTIDE SEQUENCE</scope>
    <source>
        <strain evidence="1">AA-2017</strain>
        <tissue evidence="1">Whole larva</tissue>
    </source>
</reference>
<dbReference type="Proteomes" id="UP000625711">
    <property type="component" value="Unassembled WGS sequence"/>
</dbReference>
<dbReference type="AlphaFoldDB" id="A0A834HNY4"/>
<comment type="caution">
    <text evidence="1">The sequence shown here is derived from an EMBL/GenBank/DDBJ whole genome shotgun (WGS) entry which is preliminary data.</text>
</comment>
<name>A0A834HNY4_RHYFE</name>
<proteinExistence type="predicted"/>
<organism evidence="1 2">
    <name type="scientific">Rhynchophorus ferrugineus</name>
    <name type="common">Red palm weevil</name>
    <name type="synonym">Curculio ferrugineus</name>
    <dbReference type="NCBI Taxonomy" id="354439"/>
    <lineage>
        <taxon>Eukaryota</taxon>
        <taxon>Metazoa</taxon>
        <taxon>Ecdysozoa</taxon>
        <taxon>Arthropoda</taxon>
        <taxon>Hexapoda</taxon>
        <taxon>Insecta</taxon>
        <taxon>Pterygota</taxon>
        <taxon>Neoptera</taxon>
        <taxon>Endopterygota</taxon>
        <taxon>Coleoptera</taxon>
        <taxon>Polyphaga</taxon>
        <taxon>Cucujiformia</taxon>
        <taxon>Curculionidae</taxon>
        <taxon>Dryophthorinae</taxon>
        <taxon>Rhynchophorus</taxon>
    </lineage>
</organism>
<gene>
    <name evidence="1" type="ORF">GWI33_023025</name>
</gene>
<accession>A0A834HNY4</accession>
<keyword evidence="2" id="KW-1185">Reference proteome</keyword>
<evidence type="ECO:0000313" key="1">
    <source>
        <dbReference type="EMBL" id="KAF7264589.1"/>
    </source>
</evidence>
<evidence type="ECO:0000313" key="2">
    <source>
        <dbReference type="Proteomes" id="UP000625711"/>
    </source>
</evidence>
<sequence>MSLHKEVLQEGFGPIIYIEFFGHIGGGSPVALHSDDYLGVLLQNARIGNNVHAALMSQNSLPKNKSACRSDELHNQITLGCFATA</sequence>